<dbReference type="OrthoDB" id="4080456at2759"/>
<dbReference type="GO" id="GO:0004519">
    <property type="term" value="F:endonuclease activity"/>
    <property type="evidence" value="ECO:0007669"/>
    <property type="project" value="TreeGrafter"/>
</dbReference>
<dbReference type="InterPro" id="IPR002625">
    <property type="entry name" value="Smr_dom"/>
</dbReference>
<accession>A0A0M9VX26</accession>
<dbReference type="InterPro" id="IPR052772">
    <property type="entry name" value="Endo/PolyKinase_Domain-Protein"/>
</dbReference>
<name>A0A0M9VX26_ESCWE</name>
<dbReference type="SUPFAM" id="SSF160443">
    <property type="entry name" value="SMR domain-like"/>
    <property type="match status" value="1"/>
</dbReference>
<evidence type="ECO:0000313" key="3">
    <source>
        <dbReference type="Proteomes" id="UP000053831"/>
    </source>
</evidence>
<dbReference type="PROSITE" id="PS50828">
    <property type="entry name" value="SMR"/>
    <property type="match status" value="1"/>
</dbReference>
<dbReference type="InterPro" id="IPR036063">
    <property type="entry name" value="Smr_dom_sf"/>
</dbReference>
<evidence type="ECO:0000313" key="2">
    <source>
        <dbReference type="EMBL" id="KOS22699.1"/>
    </source>
</evidence>
<proteinExistence type="predicted"/>
<dbReference type="SMART" id="SM00463">
    <property type="entry name" value="SMR"/>
    <property type="match status" value="1"/>
</dbReference>
<reference evidence="2 3" key="1">
    <citation type="submission" date="2015-07" db="EMBL/GenBank/DDBJ databases">
        <title>The genome of the fungus Escovopsis weberi, a specialized disease agent of ant agriculture.</title>
        <authorList>
            <person name="de Man T.J."/>
            <person name="Stajich J.E."/>
            <person name="Kubicek C.P."/>
            <person name="Chenthamara K."/>
            <person name="Atanasova L."/>
            <person name="Druzhinina I.S."/>
            <person name="Birnbaum S."/>
            <person name="Barribeau S.M."/>
            <person name="Teiling C."/>
            <person name="Suen G."/>
            <person name="Currie C."/>
            <person name="Gerardo N.M."/>
        </authorList>
    </citation>
    <scope>NUCLEOTIDE SEQUENCE [LARGE SCALE GENOMIC DNA]</scope>
</reference>
<dbReference type="GO" id="GO:0005634">
    <property type="term" value="C:nucleus"/>
    <property type="evidence" value="ECO:0007669"/>
    <property type="project" value="TreeGrafter"/>
</dbReference>
<dbReference type="Proteomes" id="UP000053831">
    <property type="component" value="Unassembled WGS sequence"/>
</dbReference>
<keyword evidence="3" id="KW-1185">Reference proteome</keyword>
<evidence type="ECO:0000259" key="1">
    <source>
        <dbReference type="PROSITE" id="PS50828"/>
    </source>
</evidence>
<organism evidence="2 3">
    <name type="scientific">Escovopsis weberi</name>
    <dbReference type="NCBI Taxonomy" id="150374"/>
    <lineage>
        <taxon>Eukaryota</taxon>
        <taxon>Fungi</taxon>
        <taxon>Dikarya</taxon>
        <taxon>Ascomycota</taxon>
        <taxon>Pezizomycotina</taxon>
        <taxon>Sordariomycetes</taxon>
        <taxon>Hypocreomycetidae</taxon>
        <taxon>Hypocreales</taxon>
        <taxon>Hypocreaceae</taxon>
        <taxon>Escovopsis</taxon>
    </lineage>
</organism>
<dbReference type="STRING" id="150374.A0A0M9VX26"/>
<dbReference type="EMBL" id="LGSR01000002">
    <property type="protein sequence ID" value="KOS22699.1"/>
    <property type="molecule type" value="Genomic_DNA"/>
</dbReference>
<gene>
    <name evidence="2" type="ORF">ESCO_003746</name>
</gene>
<dbReference type="PANTHER" id="PTHR46535:SF1">
    <property type="entry name" value="NEDD4-BINDING PROTEIN 2"/>
    <property type="match status" value="1"/>
</dbReference>
<dbReference type="PANTHER" id="PTHR46535">
    <property type="entry name" value="NEDD4-BINDING PROTEIN 2"/>
    <property type="match status" value="1"/>
</dbReference>
<feature type="domain" description="Smr" evidence="1">
    <location>
        <begin position="109"/>
        <end position="192"/>
    </location>
</feature>
<protein>
    <submittedName>
        <fullName evidence="2">Smr domain-containing protein</fullName>
    </submittedName>
</protein>
<dbReference type="Gene3D" id="3.30.1370.110">
    <property type="match status" value="1"/>
</dbReference>
<comment type="caution">
    <text evidence="2">The sequence shown here is derived from an EMBL/GenBank/DDBJ whole genome shotgun (WGS) entry which is preliminary data.</text>
</comment>
<sequence>MNYSLKPLPGQDVAPDGWTMVSPKTARSSSKGFENYTQALQRSEACNQSRRDAISSAASLYRKGASNPLYRQAASVYAERASEQAGYAQEAMSTAADLFVQGQSTDDSIDLHGVSVQDGVRIARQKACYWWETRGKFKGERRETHTLTIITGLGRHSASGVSQLRQSVAKALKQDGWKVTVETGRFVITGKQ</sequence>
<dbReference type="AlphaFoldDB" id="A0A0M9VX26"/>